<dbReference type="InterPro" id="IPR009057">
    <property type="entry name" value="Homeodomain-like_sf"/>
</dbReference>
<keyword evidence="3" id="KW-0804">Transcription</keyword>
<dbReference type="Pfam" id="PF12833">
    <property type="entry name" value="HTH_18"/>
    <property type="match status" value="1"/>
</dbReference>
<evidence type="ECO:0000256" key="2">
    <source>
        <dbReference type="ARBA" id="ARBA00023125"/>
    </source>
</evidence>
<dbReference type="PANTHER" id="PTHR47894:SF4">
    <property type="entry name" value="HTH-TYPE TRANSCRIPTIONAL REGULATOR GADX"/>
    <property type="match status" value="1"/>
</dbReference>
<gene>
    <name evidence="5" type="ORF">KSS89_13950</name>
</gene>
<dbReference type="PROSITE" id="PS01124">
    <property type="entry name" value="HTH_ARAC_FAMILY_2"/>
    <property type="match status" value="1"/>
</dbReference>
<keyword evidence="2" id="KW-0238">DNA-binding</keyword>
<accession>A0ABX8MYL2</accession>
<evidence type="ECO:0000313" key="5">
    <source>
        <dbReference type="EMBL" id="QXH43271.1"/>
    </source>
</evidence>
<reference evidence="5" key="1">
    <citation type="submission" date="2021-06" db="EMBL/GenBank/DDBJ databases">
        <title>Updating the genus Pseudomonas: Description of 43 new species and partition of the Pseudomonas putida group.</title>
        <authorList>
            <person name="Girard L."/>
            <person name="Lood C."/>
            <person name="Vandamme P."/>
            <person name="Rokni-Zadeh H."/>
            <person name="van Noort V."/>
            <person name="Hofte M."/>
            <person name="Lavigne R."/>
            <person name="De Mot R."/>
        </authorList>
    </citation>
    <scope>NUCLEOTIDE SEQUENCE</scope>
    <source>
        <strain evidence="5">CMR12a</strain>
    </source>
</reference>
<sequence length="355" mass="39872">MKELLEVTHECRPDTGEPATTRTLYLITLLKALANVGRRLDSLLREHGLYRSQAATPYERIALGRYVSLLEQAAQRFDRPFLGLDMGTQFGLEELGPFHALFKACANLHDALDYVIKFQMRWQTHSLLELACGPQTSVLSYRIQDPGIWPRRQDAEFTLSGIAGLIKQLLTTQWAPVQVHFEHSIAGKKQHLERFFKAPVRGHQGANQLVLLNSDLERPFSRAAGGQDIGLKRVLERHLLDLLGPENTTTRGLAMQARELIARRLGCASVDCDSIAAALDLSSRSLRRRLVEEGSSFRSLLKEVRQAKAQNLLQACDMPLSAVAQDLGYSDQATFSRAFKAWTRVSPRRYTKSHG</sequence>
<protein>
    <submittedName>
        <fullName evidence="5">AraC family transcriptional regulator</fullName>
    </submittedName>
</protein>
<name>A0ABX8MYL2_9PSED</name>
<dbReference type="EMBL" id="CP077074">
    <property type="protein sequence ID" value="QXH43271.1"/>
    <property type="molecule type" value="Genomic_DNA"/>
</dbReference>
<dbReference type="Pfam" id="PF12625">
    <property type="entry name" value="Arabinose_bd"/>
    <property type="match status" value="1"/>
</dbReference>
<evidence type="ECO:0000313" key="6">
    <source>
        <dbReference type="Proteomes" id="UP000693952"/>
    </source>
</evidence>
<dbReference type="SMART" id="SM00342">
    <property type="entry name" value="HTH_ARAC"/>
    <property type="match status" value="1"/>
</dbReference>
<dbReference type="SUPFAM" id="SSF46689">
    <property type="entry name" value="Homeodomain-like"/>
    <property type="match status" value="1"/>
</dbReference>
<feature type="domain" description="HTH araC/xylS-type" evidence="4">
    <location>
        <begin position="255"/>
        <end position="353"/>
    </location>
</feature>
<keyword evidence="6" id="KW-1185">Reference proteome</keyword>
<dbReference type="InterPro" id="IPR018060">
    <property type="entry name" value="HTH_AraC"/>
</dbReference>
<keyword evidence="1" id="KW-0805">Transcription regulation</keyword>
<evidence type="ECO:0000256" key="3">
    <source>
        <dbReference type="ARBA" id="ARBA00023163"/>
    </source>
</evidence>
<evidence type="ECO:0000256" key="1">
    <source>
        <dbReference type="ARBA" id="ARBA00023015"/>
    </source>
</evidence>
<dbReference type="Gene3D" id="1.10.10.60">
    <property type="entry name" value="Homeodomain-like"/>
    <property type="match status" value="1"/>
</dbReference>
<organism evidence="5 6">
    <name type="scientific">Pseudomonas sessilinigenes</name>
    <dbReference type="NCBI Taxonomy" id="658629"/>
    <lineage>
        <taxon>Bacteria</taxon>
        <taxon>Pseudomonadati</taxon>
        <taxon>Pseudomonadota</taxon>
        <taxon>Gammaproteobacteria</taxon>
        <taxon>Pseudomonadales</taxon>
        <taxon>Pseudomonadaceae</taxon>
        <taxon>Pseudomonas</taxon>
    </lineage>
</organism>
<proteinExistence type="predicted"/>
<dbReference type="Proteomes" id="UP000693952">
    <property type="component" value="Chromosome"/>
</dbReference>
<dbReference type="InterPro" id="IPR032687">
    <property type="entry name" value="AraC-type_N"/>
</dbReference>
<dbReference type="RefSeq" id="WP_124346610.1">
    <property type="nucleotide sequence ID" value="NZ_CP027706.1"/>
</dbReference>
<evidence type="ECO:0000259" key="4">
    <source>
        <dbReference type="PROSITE" id="PS01124"/>
    </source>
</evidence>
<dbReference type="PANTHER" id="PTHR47894">
    <property type="entry name" value="HTH-TYPE TRANSCRIPTIONAL REGULATOR GADX"/>
    <property type="match status" value="1"/>
</dbReference>